<dbReference type="InterPro" id="IPR006026">
    <property type="entry name" value="Peptidase_Metallo"/>
</dbReference>
<feature type="binding site" evidence="1">
    <location>
        <position position="191"/>
    </location>
    <ligand>
        <name>Zn(2+)</name>
        <dbReference type="ChEBI" id="CHEBI:29105"/>
        <note>catalytic</note>
    </ligand>
</feature>
<dbReference type="GO" id="GO:0006508">
    <property type="term" value="P:proteolysis"/>
    <property type="evidence" value="ECO:0007669"/>
    <property type="project" value="UniProtKB-KW"/>
</dbReference>
<reference evidence="4" key="1">
    <citation type="submission" date="2021-01" db="EMBL/GenBank/DDBJ databases">
        <title>Whole genome shotgun sequence of Sinosporangium siamense NBRC 109515.</title>
        <authorList>
            <person name="Komaki H."/>
            <person name="Tamura T."/>
        </authorList>
    </citation>
    <scope>NUCLEOTIDE SEQUENCE</scope>
    <source>
        <strain evidence="4">NBRC 109515</strain>
    </source>
</reference>
<dbReference type="CDD" id="cd04280">
    <property type="entry name" value="ZnMc_astacin_like"/>
    <property type="match status" value="1"/>
</dbReference>
<dbReference type="Gene3D" id="3.40.390.10">
    <property type="entry name" value="Collagenase (Catalytic Domain)"/>
    <property type="match status" value="1"/>
</dbReference>
<comment type="cofactor">
    <cofactor evidence="1">
        <name>Zn(2+)</name>
        <dbReference type="ChEBI" id="CHEBI:29105"/>
    </cofactor>
    <text evidence="1">Binds 1 zinc ion per subunit.</text>
</comment>
<organism evidence="4 5">
    <name type="scientific">Sinosporangium siamense</name>
    <dbReference type="NCBI Taxonomy" id="1367973"/>
    <lineage>
        <taxon>Bacteria</taxon>
        <taxon>Bacillati</taxon>
        <taxon>Actinomycetota</taxon>
        <taxon>Actinomycetes</taxon>
        <taxon>Streptosporangiales</taxon>
        <taxon>Streptosporangiaceae</taxon>
        <taxon>Sinosporangium</taxon>
    </lineage>
</organism>
<feature type="domain" description="Peptidase M12A" evidence="3">
    <location>
        <begin position="97"/>
        <end position="285"/>
    </location>
</feature>
<name>A0A919RRD4_9ACTN</name>
<keyword evidence="1" id="KW-0862">Zinc</keyword>
<evidence type="ECO:0000313" key="4">
    <source>
        <dbReference type="EMBL" id="GII97334.1"/>
    </source>
</evidence>
<feature type="active site" evidence="1">
    <location>
        <position position="188"/>
    </location>
</feature>
<dbReference type="PANTHER" id="PTHR10127:SF850">
    <property type="entry name" value="METALLOENDOPEPTIDASE"/>
    <property type="match status" value="1"/>
</dbReference>
<dbReference type="PRINTS" id="PR00480">
    <property type="entry name" value="ASTACIN"/>
</dbReference>
<protein>
    <recommendedName>
        <fullName evidence="3">Peptidase M12A domain-containing protein</fullName>
    </recommendedName>
</protein>
<sequence>MKDVPKVPSAPAGENGDAAPGAGGCNVYRSSDDVRSGYVRGIDAFQVKPVRYSAIDGLAIFEGDIALGSVDLMDQIKAEVESESADAVRDPKVVEGVVITGLRFRWPNGLIPWTSVAALRPLVLQAIAHWEANTRIRFVERTAANQANHPHFLSFQQLDGCWSFVGMQGGEQVISLGAGCGFGQAVHEIGHAVGLWHEQSREDRDRNVRIVWANIEPGREHNFNQHITDGEDIGAYDFGSIMHYGRTAFGLNGQETIVPLGGQAIGQRNGLSAGDIAAVRAIYPSLEPTVGWRGTQFVGTVPAGATWTWFTHSWPSHWFVQWVTVPTSPVVDGDRQIELTVRTTRQAERLVKYFLSIQNHGPSSVTFEARYEVLGWARSFI</sequence>
<comment type="caution">
    <text evidence="4">The sequence shown here is derived from an EMBL/GenBank/DDBJ whole genome shotgun (WGS) entry which is preliminary data.</text>
</comment>
<keyword evidence="5" id="KW-1185">Reference proteome</keyword>
<evidence type="ECO:0000256" key="1">
    <source>
        <dbReference type="PROSITE-ProRule" id="PRU01211"/>
    </source>
</evidence>
<dbReference type="InterPro" id="IPR034035">
    <property type="entry name" value="Astacin-like_dom"/>
</dbReference>
<dbReference type="PROSITE" id="PS51864">
    <property type="entry name" value="ASTACIN"/>
    <property type="match status" value="1"/>
</dbReference>
<keyword evidence="1" id="KW-0378">Hydrolase</keyword>
<gene>
    <name evidence="4" type="ORF">Ssi02_75650</name>
</gene>
<dbReference type="Proteomes" id="UP000606172">
    <property type="component" value="Unassembled WGS sequence"/>
</dbReference>
<dbReference type="InterPro" id="IPR001506">
    <property type="entry name" value="Peptidase_M12A"/>
</dbReference>
<feature type="binding site" evidence="1">
    <location>
        <position position="187"/>
    </location>
    <ligand>
        <name>Zn(2+)</name>
        <dbReference type="ChEBI" id="CHEBI:29105"/>
        <note>catalytic</note>
    </ligand>
</feature>
<keyword evidence="1" id="KW-0479">Metal-binding</keyword>
<dbReference type="SUPFAM" id="SSF55486">
    <property type="entry name" value="Metalloproteases ('zincins'), catalytic domain"/>
    <property type="match status" value="1"/>
</dbReference>
<dbReference type="Pfam" id="PF01400">
    <property type="entry name" value="Astacin"/>
    <property type="match status" value="1"/>
</dbReference>
<dbReference type="GO" id="GO:0004222">
    <property type="term" value="F:metalloendopeptidase activity"/>
    <property type="evidence" value="ECO:0007669"/>
    <property type="project" value="UniProtKB-UniRule"/>
</dbReference>
<evidence type="ECO:0000256" key="2">
    <source>
        <dbReference type="SAM" id="MobiDB-lite"/>
    </source>
</evidence>
<dbReference type="InterPro" id="IPR024079">
    <property type="entry name" value="MetalloPept_cat_dom_sf"/>
</dbReference>
<dbReference type="SMART" id="SM00235">
    <property type="entry name" value="ZnMc"/>
    <property type="match status" value="1"/>
</dbReference>
<proteinExistence type="predicted"/>
<keyword evidence="1" id="KW-0482">Metalloprotease</keyword>
<dbReference type="PANTHER" id="PTHR10127">
    <property type="entry name" value="DISCOIDIN, CUB, EGF, LAMININ , AND ZINC METALLOPROTEASE DOMAIN CONTAINING"/>
    <property type="match status" value="1"/>
</dbReference>
<dbReference type="GO" id="GO:0008270">
    <property type="term" value="F:zinc ion binding"/>
    <property type="evidence" value="ECO:0007669"/>
    <property type="project" value="UniProtKB-UniRule"/>
</dbReference>
<accession>A0A919RRD4</accession>
<dbReference type="AlphaFoldDB" id="A0A919RRD4"/>
<keyword evidence="1" id="KW-0645">Protease</keyword>
<evidence type="ECO:0000313" key="5">
    <source>
        <dbReference type="Proteomes" id="UP000606172"/>
    </source>
</evidence>
<feature type="binding site" evidence="1">
    <location>
        <position position="197"/>
    </location>
    <ligand>
        <name>Zn(2+)</name>
        <dbReference type="ChEBI" id="CHEBI:29105"/>
        <note>catalytic</note>
    </ligand>
</feature>
<dbReference type="EMBL" id="BOOW01000058">
    <property type="protein sequence ID" value="GII97334.1"/>
    <property type="molecule type" value="Genomic_DNA"/>
</dbReference>
<feature type="region of interest" description="Disordered" evidence="2">
    <location>
        <begin position="1"/>
        <end position="24"/>
    </location>
</feature>
<evidence type="ECO:0000259" key="3">
    <source>
        <dbReference type="PROSITE" id="PS51864"/>
    </source>
</evidence>
<comment type="caution">
    <text evidence="1">Lacks conserved residue(s) required for the propagation of feature annotation.</text>
</comment>